<evidence type="ECO:0000313" key="3">
    <source>
        <dbReference type="Proteomes" id="UP000032946"/>
    </source>
</evidence>
<dbReference type="PANTHER" id="PTHR35400">
    <property type="entry name" value="SLR1083 PROTEIN"/>
    <property type="match status" value="1"/>
</dbReference>
<gene>
    <name evidence="2" type="ORF">ARTHRO_10585</name>
</gene>
<dbReference type="Gene3D" id="3.90.1570.10">
    <property type="entry name" value="tt1808, chain A"/>
    <property type="match status" value="1"/>
</dbReference>
<dbReference type="InterPro" id="IPR008538">
    <property type="entry name" value="Uma2"/>
</dbReference>
<dbReference type="InterPro" id="IPR012296">
    <property type="entry name" value="Nuclease_put_TT1808"/>
</dbReference>
<organism evidence="2 3">
    <name type="scientific">Limnospira indica PCC 8005</name>
    <dbReference type="NCBI Taxonomy" id="376219"/>
    <lineage>
        <taxon>Bacteria</taxon>
        <taxon>Bacillati</taxon>
        <taxon>Cyanobacteriota</taxon>
        <taxon>Cyanophyceae</taxon>
        <taxon>Oscillatoriophycideae</taxon>
        <taxon>Oscillatoriales</taxon>
        <taxon>Sirenicapillariaceae</taxon>
        <taxon>Limnospira</taxon>
    </lineage>
</organism>
<dbReference type="Pfam" id="PF05685">
    <property type="entry name" value="Uma2"/>
    <property type="match status" value="1"/>
</dbReference>
<dbReference type="EMBL" id="FO818640">
    <property type="protein sequence ID" value="CDM92912.1"/>
    <property type="molecule type" value="Genomic_DNA"/>
</dbReference>
<accession>A0A9P1NWK2</accession>
<dbReference type="CDD" id="cd06260">
    <property type="entry name" value="DUF820-like"/>
    <property type="match status" value="1"/>
</dbReference>
<dbReference type="RefSeq" id="WP_008056850.1">
    <property type="nucleotide sequence ID" value="NZ_FO818640.1"/>
</dbReference>
<sequence>MLQSTIKWSLDDYHHMIKTGLLVGRPVEFLAGEIVEMPPEGESHAFFSRAAGSYLTRILADRALVSPAKPITLPNNSEPEPDIAIVAPLGREYLNHHPYPENIFWVIEYADSSLLKDKTVKYHIYAEAGIPEYWLVNLQTGELIIHREPRGREYGSKITLTYGEVSPVAFPDITIPVEAIISAVI</sequence>
<keyword evidence="3" id="KW-1185">Reference proteome</keyword>
<name>A0A9P1NWK2_9CYAN</name>
<dbReference type="SUPFAM" id="SSF52980">
    <property type="entry name" value="Restriction endonuclease-like"/>
    <property type="match status" value="1"/>
</dbReference>
<dbReference type="AlphaFoldDB" id="A0A9P1NWK2"/>
<dbReference type="PANTHER" id="PTHR35400:SF1">
    <property type="entry name" value="SLR1083 PROTEIN"/>
    <property type="match status" value="1"/>
</dbReference>
<protein>
    <recommendedName>
        <fullName evidence="1">Putative restriction endonuclease domain-containing protein</fullName>
    </recommendedName>
</protein>
<dbReference type="Proteomes" id="UP000032946">
    <property type="component" value="Chromosome"/>
</dbReference>
<dbReference type="InterPro" id="IPR011335">
    <property type="entry name" value="Restrct_endonuc-II-like"/>
</dbReference>
<proteinExistence type="predicted"/>
<evidence type="ECO:0000313" key="2">
    <source>
        <dbReference type="EMBL" id="CDM92912.1"/>
    </source>
</evidence>
<feature type="domain" description="Putative restriction endonuclease" evidence="1">
    <location>
        <begin position="24"/>
        <end position="178"/>
    </location>
</feature>
<reference evidence="2 3" key="1">
    <citation type="submission" date="2014-02" db="EMBL/GenBank/DDBJ databases">
        <authorList>
            <person name="Genoscope - CEA"/>
        </authorList>
    </citation>
    <scope>NUCLEOTIDE SEQUENCE [LARGE SCALE GENOMIC DNA]</scope>
    <source>
        <strain evidence="2 3">PCC 8005</strain>
    </source>
</reference>
<evidence type="ECO:0000259" key="1">
    <source>
        <dbReference type="Pfam" id="PF05685"/>
    </source>
</evidence>